<keyword evidence="1" id="KW-0472">Membrane</keyword>
<dbReference type="KEGG" id="tpaf:A3L08_00385"/>
<protein>
    <recommendedName>
        <fullName evidence="4">Sodium:proton antiporter</fullName>
    </recommendedName>
</protein>
<evidence type="ECO:0000313" key="3">
    <source>
        <dbReference type="Proteomes" id="UP000197418"/>
    </source>
</evidence>
<dbReference type="GeneID" id="33314681"/>
<gene>
    <name evidence="2" type="ORF">A3L08_00385</name>
</gene>
<dbReference type="RefSeq" id="WP_088853162.1">
    <property type="nucleotide sequence ID" value="NZ_CP015102.1"/>
</dbReference>
<evidence type="ECO:0000256" key="1">
    <source>
        <dbReference type="SAM" id="Phobius"/>
    </source>
</evidence>
<keyword evidence="1" id="KW-1133">Transmembrane helix</keyword>
<sequence>MKKVALLLTAALGFLLLSLTYSPPYEGSYTYYVSHWEEIGVPNLVSAILAGWRAYDSLGEASLLFTAVTGFYILLGGKKK</sequence>
<dbReference type="Proteomes" id="UP000197418">
    <property type="component" value="Chromosome"/>
</dbReference>
<name>A0A218P550_9EURY</name>
<reference evidence="2 3" key="1">
    <citation type="submission" date="2016-04" db="EMBL/GenBank/DDBJ databases">
        <title>Complete genome sequence of Thermococcus pacificus type strain P4.</title>
        <authorList>
            <person name="Oger P.M."/>
        </authorList>
    </citation>
    <scope>NUCLEOTIDE SEQUENCE [LARGE SCALE GENOMIC DNA]</scope>
    <source>
        <strain evidence="2 3">P-4</strain>
    </source>
</reference>
<keyword evidence="1" id="KW-0812">Transmembrane</keyword>
<proteinExistence type="predicted"/>
<dbReference type="EMBL" id="CP015102">
    <property type="protein sequence ID" value="ASJ05899.1"/>
    <property type="molecule type" value="Genomic_DNA"/>
</dbReference>
<accession>A0A218P550</accession>
<feature type="transmembrane region" description="Helical" evidence="1">
    <location>
        <begin position="58"/>
        <end position="75"/>
    </location>
</feature>
<evidence type="ECO:0008006" key="4">
    <source>
        <dbReference type="Google" id="ProtNLM"/>
    </source>
</evidence>
<dbReference type="OrthoDB" id="371891at2157"/>
<dbReference type="AlphaFoldDB" id="A0A218P550"/>
<keyword evidence="3" id="KW-1185">Reference proteome</keyword>
<organism evidence="2 3">
    <name type="scientific">Thermococcus pacificus</name>
    <dbReference type="NCBI Taxonomy" id="71998"/>
    <lineage>
        <taxon>Archaea</taxon>
        <taxon>Methanobacteriati</taxon>
        <taxon>Methanobacteriota</taxon>
        <taxon>Thermococci</taxon>
        <taxon>Thermococcales</taxon>
        <taxon>Thermococcaceae</taxon>
        <taxon>Thermococcus</taxon>
    </lineage>
</organism>
<evidence type="ECO:0000313" key="2">
    <source>
        <dbReference type="EMBL" id="ASJ05899.1"/>
    </source>
</evidence>